<dbReference type="Proteomes" id="UP000002059">
    <property type="component" value="Partially assembled WGS sequence"/>
</dbReference>
<protein>
    <submittedName>
        <fullName evidence="2">Uncharacterized protein</fullName>
    </submittedName>
</protein>
<name>A0A0A2VIW4_PARBA</name>
<gene>
    <name evidence="2" type="ORF">PAAG_12487</name>
</gene>
<feature type="region of interest" description="Disordered" evidence="1">
    <location>
        <begin position="1"/>
        <end position="27"/>
    </location>
</feature>
<dbReference type="HOGENOM" id="CLU_2528105_0_0_1"/>
<dbReference type="OrthoDB" id="4209754at2759"/>
<dbReference type="RefSeq" id="XP_015702434.1">
    <property type="nucleotide sequence ID" value="XM_015847967.1"/>
</dbReference>
<evidence type="ECO:0000313" key="2">
    <source>
        <dbReference type="EMBL" id="KGQ00859.1"/>
    </source>
</evidence>
<dbReference type="EMBL" id="KN294019">
    <property type="protein sequence ID" value="KGQ00859.1"/>
    <property type="molecule type" value="Genomic_DNA"/>
</dbReference>
<dbReference type="KEGG" id="pbl:PAAG_12487"/>
<keyword evidence="3" id="KW-1185">Reference proteome</keyword>
<sequence>MSSPTPPEVFKSSKIGPPETPDQQAELITTPTTVRLVYLHHIKYTDLTPSEDEVEISAVISNSLPATDSEELQLRRLDLEYQKIDLEL</sequence>
<evidence type="ECO:0000313" key="3">
    <source>
        <dbReference type="Proteomes" id="UP000002059"/>
    </source>
</evidence>
<reference evidence="2 3" key="1">
    <citation type="journal article" date="2011" name="PLoS Genet.">
        <title>Comparative genomic analysis of human fungal pathogens causing paracoccidioidomycosis.</title>
        <authorList>
            <person name="Desjardins C.A."/>
            <person name="Champion M.D."/>
            <person name="Holder J.W."/>
            <person name="Muszewska A."/>
            <person name="Goldberg J."/>
            <person name="Bailao A.M."/>
            <person name="Brigido M.M."/>
            <person name="Ferreira M.E."/>
            <person name="Garcia A.M."/>
            <person name="Grynberg M."/>
            <person name="Gujja S."/>
            <person name="Heiman D.I."/>
            <person name="Henn M.R."/>
            <person name="Kodira C.D."/>
            <person name="Leon-Narvaez H."/>
            <person name="Longo L.V."/>
            <person name="Ma L.J."/>
            <person name="Malavazi I."/>
            <person name="Matsuo A.L."/>
            <person name="Morais F.V."/>
            <person name="Pereira M."/>
            <person name="Rodriguez-Brito S."/>
            <person name="Sakthikumar S."/>
            <person name="Salem-Izacc S.M."/>
            <person name="Sykes S.M."/>
            <person name="Teixeira M.M."/>
            <person name="Vallejo M.C."/>
            <person name="Walter M.E."/>
            <person name="Yandava C."/>
            <person name="Young S."/>
            <person name="Zeng Q."/>
            <person name="Zucker J."/>
            <person name="Felipe M.S."/>
            <person name="Goldman G.H."/>
            <person name="Haas B.J."/>
            <person name="McEwen J.G."/>
            <person name="Nino-Vega G."/>
            <person name="Puccia R."/>
            <person name="San-Blas G."/>
            <person name="Soares C.M."/>
            <person name="Birren B.W."/>
            <person name="Cuomo C.A."/>
        </authorList>
    </citation>
    <scope>NUCLEOTIDE SEQUENCE [LARGE SCALE GENOMIC DNA]</scope>
    <source>
        <strain evidence="3">ATCC MYA-826 / Pb01</strain>
    </source>
</reference>
<dbReference type="VEuPathDB" id="FungiDB:PAAG_12487"/>
<accession>A0A0A2VIW4</accession>
<organism evidence="2 3">
    <name type="scientific">Paracoccidioides lutzii (strain ATCC MYA-826 / Pb01)</name>
    <name type="common">Paracoccidioides brasiliensis</name>
    <dbReference type="NCBI Taxonomy" id="502779"/>
    <lineage>
        <taxon>Eukaryota</taxon>
        <taxon>Fungi</taxon>
        <taxon>Dikarya</taxon>
        <taxon>Ascomycota</taxon>
        <taxon>Pezizomycotina</taxon>
        <taxon>Eurotiomycetes</taxon>
        <taxon>Eurotiomycetidae</taxon>
        <taxon>Onygenales</taxon>
        <taxon>Ajellomycetaceae</taxon>
        <taxon>Paracoccidioides</taxon>
    </lineage>
</organism>
<dbReference type="GeneID" id="26971119"/>
<dbReference type="AlphaFoldDB" id="A0A0A2VIW4"/>
<proteinExistence type="predicted"/>
<evidence type="ECO:0000256" key="1">
    <source>
        <dbReference type="SAM" id="MobiDB-lite"/>
    </source>
</evidence>